<organism evidence="11 12">
    <name type="scientific">Desulfolithobacter dissulfuricans</name>
    <dbReference type="NCBI Taxonomy" id="2795293"/>
    <lineage>
        <taxon>Bacteria</taxon>
        <taxon>Pseudomonadati</taxon>
        <taxon>Thermodesulfobacteriota</taxon>
        <taxon>Desulfobulbia</taxon>
        <taxon>Desulfobulbales</taxon>
        <taxon>Desulfobulbaceae</taxon>
        <taxon>Desulfolithobacter</taxon>
    </lineage>
</organism>
<dbReference type="SUPFAM" id="SSF53706">
    <property type="entry name" value="Formate dehydrogenase/DMSO reductase, domains 1-3"/>
    <property type="match status" value="1"/>
</dbReference>
<dbReference type="Proteomes" id="UP001063350">
    <property type="component" value="Chromosome"/>
</dbReference>
<feature type="region of interest" description="Disordered" evidence="9">
    <location>
        <begin position="31"/>
        <end position="54"/>
    </location>
</feature>
<dbReference type="EMBL" id="AP024233">
    <property type="protein sequence ID" value="BCO07854.1"/>
    <property type="molecule type" value="Genomic_DNA"/>
</dbReference>
<keyword evidence="12" id="KW-1185">Reference proteome</keyword>
<name>A0A915TZ01_9BACT</name>
<protein>
    <submittedName>
        <fullName evidence="11">Tetrathionate reductase subunit A</fullName>
    </submittedName>
</protein>
<dbReference type="RefSeq" id="WP_267927793.1">
    <property type="nucleotide sequence ID" value="NZ_AP024233.1"/>
</dbReference>
<dbReference type="GO" id="GO:0016491">
    <property type="term" value="F:oxidoreductase activity"/>
    <property type="evidence" value="ECO:0007669"/>
    <property type="project" value="UniProtKB-KW"/>
</dbReference>
<dbReference type="KEGG" id="ddu:GF1_02300"/>
<dbReference type="PROSITE" id="PS51318">
    <property type="entry name" value="TAT"/>
    <property type="match status" value="1"/>
</dbReference>
<accession>A0A915TZ01</accession>
<keyword evidence="3" id="KW-0500">Molybdenum</keyword>
<dbReference type="InterPro" id="IPR009010">
    <property type="entry name" value="Asp_de-COase-like_dom_sf"/>
</dbReference>
<keyword evidence="6" id="KW-0560">Oxidoreductase</keyword>
<evidence type="ECO:0000256" key="6">
    <source>
        <dbReference type="ARBA" id="ARBA00023002"/>
    </source>
</evidence>
<dbReference type="AlphaFoldDB" id="A0A915TZ01"/>
<gene>
    <name evidence="11" type="ORF">GF1_02300</name>
</gene>
<dbReference type="InterPro" id="IPR050612">
    <property type="entry name" value="Prok_Mopterin_Oxidored"/>
</dbReference>
<dbReference type="SUPFAM" id="SSF50692">
    <property type="entry name" value="ADC-like"/>
    <property type="match status" value="1"/>
</dbReference>
<sequence>MSSKRNMQQQKTSFSRRELLAGSAAAAATLMVPPRAGAGTQEKKSWLNPRTLQHGKPGNTRTVFSVCLSCNGRCGVRATVQDGVLREIAGNPYHPYNHMGEPEPYHTPVDRVLDKPSPVCGKAHDALGAVYDPYRIVRPLKRAGRRGEGKFEPIEWEQLIREISEGGQLFGHLGEDRHVPGLAELNSDEPIDPRAPELGPVRNTFVFMTGRLQTGRKALINRFVKDAMGSINRVGHTDICGIGFRMGNFALSEKKQWELKANPWEAEYILVFGANIYEALQPGINTYGAAIARRHARGEVRLVIVDPRAQNGSVHADDWLPVKPGQDGALAMGMLRWMIDHGAYDRAYLQAPCPAAADKLGHGCYTNATHLVIVEPGHERSQTFLRLGDLVPSGNSKADERYVVLDPADGSPIPFDTVDRAMLDQERHLTLATGERVLVKTGFRLMREAVQAHTLEEYGSWCGIAPEKIARTAREFAAHGFRAAVCQYHGAGNYLCGTYAAYAIALLNVMTGSIEMRGGYLSSGGKVAAWHRGLYDLKKFPGRRKPRGVMLSREKAVYEKSSEFRRRKEQGGSGYPASRPWFTFTRGGLSVETMNGIDAGYPYRCRVLFHYFYNPVYSTPGGSRYKETLADPDRVPLYVSIDTTINESNIFADYIIPDVTWAEGHYGWIHPHAPACRFTALRTPLIEPLTTRTADGRPFCLETFLIDLANHLGLPGFGARAIGDREGNLHPLFRGEDFYLRGFANIAANGGLPAATPEEQRFVEANYPVARYRDILPDPQWKTLCHALARGGIFARYQDQFDGQKFKHGLKRVVLFNEEMAAARNALTGERYPGTVHYWPPTDSAGDVVAEKDRDYPFQVVTHKMNVHTQSRTINHPAALEIFPENHIVMHADDARNLGIQDGDRVRLVSRSTPRGITGQVQTTRLIRPGCLAISFHYGHTYHGAGRVEVKDGQSVFLGGSRVVSGDVLIPDPRRGRGINPNDISRRDDHLGNLPMVDVQAGIPDFSSTRVRVLPI</sequence>
<dbReference type="GO" id="GO:0046872">
    <property type="term" value="F:metal ion binding"/>
    <property type="evidence" value="ECO:0007669"/>
    <property type="project" value="UniProtKB-KW"/>
</dbReference>
<evidence type="ECO:0000256" key="8">
    <source>
        <dbReference type="ARBA" id="ARBA00023014"/>
    </source>
</evidence>
<evidence type="ECO:0000259" key="10">
    <source>
        <dbReference type="PROSITE" id="PS51669"/>
    </source>
</evidence>
<dbReference type="InterPro" id="IPR006657">
    <property type="entry name" value="MoPterin_dinucl-bd_dom"/>
</dbReference>
<dbReference type="PANTHER" id="PTHR43742">
    <property type="entry name" value="TRIMETHYLAMINE-N-OXIDE REDUCTASE"/>
    <property type="match status" value="1"/>
</dbReference>
<dbReference type="Gene3D" id="2.40.40.20">
    <property type="match status" value="1"/>
</dbReference>
<evidence type="ECO:0000313" key="11">
    <source>
        <dbReference type="EMBL" id="BCO07854.1"/>
    </source>
</evidence>
<dbReference type="Gene3D" id="3.30.200.210">
    <property type="match status" value="1"/>
</dbReference>
<reference evidence="11" key="1">
    <citation type="submission" date="2020-12" db="EMBL/GenBank/DDBJ databases">
        <title>Desulfobium dissulfuricans gen. nov., sp. nov., a novel mesophilic, sulfate-reducing bacterium isolated from a deep-sea hydrothermal vent.</title>
        <authorList>
            <person name="Hashimoto Y."/>
            <person name="Tame A."/>
            <person name="Sawayama S."/>
            <person name="Miyazaki J."/>
            <person name="Takai K."/>
            <person name="Nakagawa S."/>
        </authorList>
    </citation>
    <scope>NUCLEOTIDE SEQUENCE</scope>
    <source>
        <strain evidence="11">GF1</strain>
    </source>
</reference>
<dbReference type="InterPro" id="IPR006656">
    <property type="entry name" value="Mopterin_OxRdtase"/>
</dbReference>
<dbReference type="InterPro" id="IPR006311">
    <property type="entry name" value="TAT_signal"/>
</dbReference>
<comment type="similarity">
    <text evidence="1">Belongs to the prokaryotic molybdopterin-containing oxidoreductase family.</text>
</comment>
<dbReference type="GO" id="GO:0043546">
    <property type="term" value="F:molybdopterin cofactor binding"/>
    <property type="evidence" value="ECO:0007669"/>
    <property type="project" value="InterPro"/>
</dbReference>
<dbReference type="PANTHER" id="PTHR43742:SF9">
    <property type="entry name" value="TETRATHIONATE REDUCTASE SUBUNIT A"/>
    <property type="match status" value="1"/>
</dbReference>
<dbReference type="PROSITE" id="PS51669">
    <property type="entry name" value="4FE4S_MOW_BIS_MGD"/>
    <property type="match status" value="1"/>
</dbReference>
<dbReference type="Pfam" id="PF01568">
    <property type="entry name" value="Molydop_binding"/>
    <property type="match status" value="1"/>
</dbReference>
<feature type="domain" description="4Fe-4S Mo/W bis-MGD-type" evidence="10">
    <location>
        <begin position="60"/>
        <end position="134"/>
    </location>
</feature>
<dbReference type="GO" id="GO:0051539">
    <property type="term" value="F:4 iron, 4 sulfur cluster binding"/>
    <property type="evidence" value="ECO:0007669"/>
    <property type="project" value="UniProtKB-KW"/>
</dbReference>
<keyword evidence="7" id="KW-0408">Iron</keyword>
<evidence type="ECO:0000256" key="5">
    <source>
        <dbReference type="ARBA" id="ARBA00022729"/>
    </source>
</evidence>
<evidence type="ECO:0000313" key="12">
    <source>
        <dbReference type="Proteomes" id="UP001063350"/>
    </source>
</evidence>
<keyword evidence="8" id="KW-0411">Iron-sulfur</keyword>
<dbReference type="InterPro" id="IPR006963">
    <property type="entry name" value="Mopterin_OxRdtase_4Fe-4S_dom"/>
</dbReference>
<evidence type="ECO:0000256" key="2">
    <source>
        <dbReference type="ARBA" id="ARBA00022485"/>
    </source>
</evidence>
<dbReference type="Pfam" id="PF04879">
    <property type="entry name" value="Molybdop_Fe4S4"/>
    <property type="match status" value="1"/>
</dbReference>
<evidence type="ECO:0000256" key="9">
    <source>
        <dbReference type="SAM" id="MobiDB-lite"/>
    </source>
</evidence>
<dbReference type="Gene3D" id="3.40.228.10">
    <property type="entry name" value="Dimethylsulfoxide Reductase, domain 2"/>
    <property type="match status" value="1"/>
</dbReference>
<proteinExistence type="inferred from homology"/>
<dbReference type="SMART" id="SM00926">
    <property type="entry name" value="Molybdop_Fe4S4"/>
    <property type="match status" value="1"/>
</dbReference>
<evidence type="ECO:0000256" key="4">
    <source>
        <dbReference type="ARBA" id="ARBA00022723"/>
    </source>
</evidence>
<keyword evidence="5" id="KW-0732">Signal</keyword>
<evidence type="ECO:0000256" key="7">
    <source>
        <dbReference type="ARBA" id="ARBA00023004"/>
    </source>
</evidence>
<dbReference type="Pfam" id="PF00384">
    <property type="entry name" value="Molybdopterin"/>
    <property type="match status" value="1"/>
</dbReference>
<dbReference type="Gene3D" id="3.40.50.740">
    <property type="match status" value="1"/>
</dbReference>
<keyword evidence="2" id="KW-0004">4Fe-4S</keyword>
<keyword evidence="4" id="KW-0479">Metal-binding</keyword>
<evidence type="ECO:0000256" key="1">
    <source>
        <dbReference type="ARBA" id="ARBA00010312"/>
    </source>
</evidence>
<evidence type="ECO:0000256" key="3">
    <source>
        <dbReference type="ARBA" id="ARBA00022505"/>
    </source>
</evidence>